<comment type="cofactor">
    <cofactor evidence="1">
        <name>Zn(2+)</name>
        <dbReference type="ChEBI" id="CHEBI:29105"/>
    </cofactor>
</comment>
<keyword evidence="9 12" id="KW-0482">Metalloprotease</keyword>
<dbReference type="GO" id="GO:0004222">
    <property type="term" value="F:metalloendopeptidase activity"/>
    <property type="evidence" value="ECO:0007669"/>
    <property type="project" value="InterPro"/>
</dbReference>
<keyword evidence="7" id="KW-0862">Zinc</keyword>
<dbReference type="GO" id="GO:0045037">
    <property type="term" value="P:protein import into chloroplast stroma"/>
    <property type="evidence" value="ECO:0007669"/>
    <property type="project" value="TreeGrafter"/>
</dbReference>
<dbReference type="GO" id="GO:0005524">
    <property type="term" value="F:ATP binding"/>
    <property type="evidence" value="ECO:0007669"/>
    <property type="project" value="InterPro"/>
</dbReference>
<keyword evidence="8" id="KW-0809">Transit peptide</keyword>
<feature type="domain" description="AAA+ ATPase" evidence="11">
    <location>
        <begin position="169"/>
        <end position="294"/>
    </location>
</feature>
<dbReference type="Gene3D" id="1.20.58.760">
    <property type="entry name" value="Peptidase M41"/>
    <property type="match status" value="1"/>
</dbReference>
<dbReference type="Pfam" id="PF00004">
    <property type="entry name" value="AAA"/>
    <property type="match status" value="1"/>
</dbReference>
<dbReference type="InterPro" id="IPR027417">
    <property type="entry name" value="P-loop_NTPase"/>
</dbReference>
<protein>
    <submittedName>
        <fullName evidence="12">ATP-dependent zinc metalloprotease FTSH 4 mitochondrial-like</fullName>
    </submittedName>
</protein>
<dbReference type="Pfam" id="PF01434">
    <property type="entry name" value="Peptidase_M41"/>
    <property type="match status" value="1"/>
</dbReference>
<dbReference type="GO" id="GO:0046872">
    <property type="term" value="F:metal ion binding"/>
    <property type="evidence" value="ECO:0007669"/>
    <property type="project" value="UniProtKB-KW"/>
</dbReference>
<evidence type="ECO:0000256" key="6">
    <source>
        <dbReference type="ARBA" id="ARBA00022801"/>
    </source>
</evidence>
<evidence type="ECO:0000256" key="2">
    <source>
        <dbReference type="ARBA" id="ARBA00010044"/>
    </source>
</evidence>
<dbReference type="FunFam" id="1.10.8.60:FF:000001">
    <property type="entry name" value="ATP-dependent zinc metalloprotease FtsH"/>
    <property type="match status" value="1"/>
</dbReference>
<dbReference type="EMBL" id="LXQA010000735">
    <property type="protein sequence ID" value="MCH80150.1"/>
    <property type="molecule type" value="Genomic_DNA"/>
</dbReference>
<dbReference type="GO" id="GO:0006508">
    <property type="term" value="P:proteolysis"/>
    <property type="evidence" value="ECO:0007669"/>
    <property type="project" value="UniProtKB-KW"/>
</dbReference>
<dbReference type="InterPro" id="IPR003593">
    <property type="entry name" value="AAA+_ATPase"/>
</dbReference>
<comment type="similarity">
    <text evidence="3">In the N-terminal section; belongs to the AAA ATPase family.</text>
</comment>
<dbReference type="Proteomes" id="UP000265520">
    <property type="component" value="Unassembled WGS sequence"/>
</dbReference>
<dbReference type="InterPro" id="IPR003959">
    <property type="entry name" value="ATPase_AAA_core"/>
</dbReference>
<dbReference type="Pfam" id="PF17862">
    <property type="entry name" value="AAA_lid_3"/>
    <property type="match status" value="1"/>
</dbReference>
<evidence type="ECO:0000256" key="5">
    <source>
        <dbReference type="ARBA" id="ARBA00022723"/>
    </source>
</evidence>
<dbReference type="GO" id="GO:0016887">
    <property type="term" value="F:ATP hydrolysis activity"/>
    <property type="evidence" value="ECO:0007669"/>
    <property type="project" value="InterPro"/>
</dbReference>
<evidence type="ECO:0000313" key="13">
    <source>
        <dbReference type="Proteomes" id="UP000265520"/>
    </source>
</evidence>
<comment type="caution">
    <text evidence="12">The sequence shown here is derived from an EMBL/GenBank/DDBJ whole genome shotgun (WGS) entry which is preliminary data.</text>
</comment>
<evidence type="ECO:0000256" key="10">
    <source>
        <dbReference type="SAM" id="Coils"/>
    </source>
</evidence>
<name>A0A392LYU1_9FABA</name>
<dbReference type="SUPFAM" id="SSF140990">
    <property type="entry name" value="FtsH protease domain-like"/>
    <property type="match status" value="1"/>
</dbReference>
<keyword evidence="5" id="KW-0479">Metal-binding</keyword>
<keyword evidence="13" id="KW-1185">Reference proteome</keyword>
<comment type="similarity">
    <text evidence="2">In the C-terminal section; belongs to the peptidase M41 family.</text>
</comment>
<evidence type="ECO:0000256" key="8">
    <source>
        <dbReference type="ARBA" id="ARBA00022946"/>
    </source>
</evidence>
<dbReference type="GO" id="GO:0009507">
    <property type="term" value="C:chloroplast"/>
    <property type="evidence" value="ECO:0007669"/>
    <property type="project" value="TreeGrafter"/>
</dbReference>
<dbReference type="PANTHER" id="PTHR23076:SF37">
    <property type="entry name" value="ATP-DEPENDENT ZINC METALLOPROTEASE FTSH 4, MITOCHONDRIAL"/>
    <property type="match status" value="1"/>
</dbReference>
<reference evidence="12 13" key="1">
    <citation type="journal article" date="2018" name="Front. Plant Sci.">
        <title>Red Clover (Trifolium pratense) and Zigzag Clover (T. medium) - A Picture of Genomic Similarities and Differences.</title>
        <authorList>
            <person name="Dluhosova J."/>
            <person name="Istvanek J."/>
            <person name="Nedelnik J."/>
            <person name="Repkova J."/>
        </authorList>
    </citation>
    <scope>NUCLEOTIDE SEQUENCE [LARGE SCALE GENOMIC DNA]</scope>
    <source>
        <strain evidence="13">cv. 10/8</strain>
        <tissue evidence="12">Leaf</tissue>
    </source>
</reference>
<keyword evidence="6" id="KW-0378">Hydrolase</keyword>
<feature type="coiled-coil region" evidence="10">
    <location>
        <begin position="513"/>
        <end position="540"/>
    </location>
</feature>
<dbReference type="AlphaFoldDB" id="A0A392LYU1"/>
<dbReference type="InterPro" id="IPR041569">
    <property type="entry name" value="AAA_lid_3"/>
</dbReference>
<gene>
    <name evidence="12" type="ORF">A2U01_0000912</name>
</gene>
<evidence type="ECO:0000259" key="11">
    <source>
        <dbReference type="SMART" id="SM00382"/>
    </source>
</evidence>
<dbReference type="Gene3D" id="3.40.50.300">
    <property type="entry name" value="P-loop containing nucleotide triphosphate hydrolases"/>
    <property type="match status" value="1"/>
</dbReference>
<dbReference type="GO" id="GO:0004176">
    <property type="term" value="F:ATP-dependent peptidase activity"/>
    <property type="evidence" value="ECO:0007669"/>
    <property type="project" value="InterPro"/>
</dbReference>
<sequence length="572" mass="63672">MVPKSMVFTFRRYLASRSRDKARSVIKTFELQPKLHNQYSPVSQYVKALVKVGKLDEKDFLRNLLKVRIIDSFEVGILPGVKHLLEEAIETTDPKLKYILAVCVVPCILVYMSRSFNIVEKISDKDKYHQNSSIKLRDLKGLDDAKAELRETVDYLNHPEHFRGLGGNYSVGVLLVGPPGTDKTTLARAVAGEAKVHFFSFSGGEYKEAGVEKIKNVFAAAKQMKACVIIFDEIEALGQNERIKERLLLELEGFKEHKETNLIMIGATDQPNLVDQSLLKHGRFDRHVFVSYPDIHGRLQILDSHLLKVPKADDVDVMIIARATLGFSSADLANLVNVAAVRAARDGSTDVSMHHLEYARDQIMMGSECKFALTSEESRKTTAFREGGHALVAMHTYGALPVHKATIVPGMVSQLPDKDQTSHSRKQMLARLDVCMGGRVAEELIFGESGVTSGASSDLSHATSLAREMVTQYGMSTEVGLVTHNYCDNGRNMSSETRLLIEKEVKNLLDRAYNNAKTILTTHEKELDALANALLEHETLTGSQIKDLLAKSHAVEEASSWFGPVKKLLQWL</sequence>
<dbReference type="InterPro" id="IPR037219">
    <property type="entry name" value="Peptidase_M41-like"/>
</dbReference>
<dbReference type="SUPFAM" id="SSF52540">
    <property type="entry name" value="P-loop containing nucleoside triphosphate hydrolases"/>
    <property type="match status" value="1"/>
</dbReference>
<keyword evidence="10" id="KW-0175">Coiled coil</keyword>
<evidence type="ECO:0000256" key="9">
    <source>
        <dbReference type="ARBA" id="ARBA00023049"/>
    </source>
</evidence>
<dbReference type="FunFam" id="1.20.58.760:FF:000001">
    <property type="entry name" value="ATP-dependent zinc metalloprotease FtsH"/>
    <property type="match status" value="1"/>
</dbReference>
<organism evidence="12 13">
    <name type="scientific">Trifolium medium</name>
    <dbReference type="NCBI Taxonomy" id="97028"/>
    <lineage>
        <taxon>Eukaryota</taxon>
        <taxon>Viridiplantae</taxon>
        <taxon>Streptophyta</taxon>
        <taxon>Embryophyta</taxon>
        <taxon>Tracheophyta</taxon>
        <taxon>Spermatophyta</taxon>
        <taxon>Magnoliopsida</taxon>
        <taxon>eudicotyledons</taxon>
        <taxon>Gunneridae</taxon>
        <taxon>Pentapetalae</taxon>
        <taxon>rosids</taxon>
        <taxon>fabids</taxon>
        <taxon>Fabales</taxon>
        <taxon>Fabaceae</taxon>
        <taxon>Papilionoideae</taxon>
        <taxon>50 kb inversion clade</taxon>
        <taxon>NPAAA clade</taxon>
        <taxon>Hologalegina</taxon>
        <taxon>IRL clade</taxon>
        <taxon>Trifolieae</taxon>
        <taxon>Trifolium</taxon>
    </lineage>
</organism>
<evidence type="ECO:0000256" key="7">
    <source>
        <dbReference type="ARBA" id="ARBA00022833"/>
    </source>
</evidence>
<keyword evidence="4 12" id="KW-0645">Protease</keyword>
<evidence type="ECO:0000256" key="1">
    <source>
        <dbReference type="ARBA" id="ARBA00001947"/>
    </source>
</evidence>
<dbReference type="Gene3D" id="1.10.8.60">
    <property type="match status" value="1"/>
</dbReference>
<dbReference type="PANTHER" id="PTHR23076">
    <property type="entry name" value="METALLOPROTEASE M41 FTSH"/>
    <property type="match status" value="1"/>
</dbReference>
<accession>A0A392LYU1</accession>
<evidence type="ECO:0000256" key="4">
    <source>
        <dbReference type="ARBA" id="ARBA00022670"/>
    </source>
</evidence>
<proteinExistence type="inferred from homology"/>
<dbReference type="InterPro" id="IPR000642">
    <property type="entry name" value="Peptidase_M41"/>
</dbReference>
<evidence type="ECO:0000256" key="3">
    <source>
        <dbReference type="ARBA" id="ARBA00010550"/>
    </source>
</evidence>
<dbReference type="SMART" id="SM00382">
    <property type="entry name" value="AAA"/>
    <property type="match status" value="1"/>
</dbReference>
<evidence type="ECO:0000313" key="12">
    <source>
        <dbReference type="EMBL" id="MCH80150.1"/>
    </source>
</evidence>